<keyword evidence="1" id="KW-0812">Transmembrane</keyword>
<evidence type="ECO:0000313" key="3">
    <source>
        <dbReference type="Proteomes" id="UP000822476"/>
    </source>
</evidence>
<proteinExistence type="predicted"/>
<dbReference type="OrthoDB" id="6846267at2759"/>
<dbReference type="Proteomes" id="UP000822476">
    <property type="component" value="Unassembled WGS sequence"/>
</dbReference>
<protein>
    <submittedName>
        <fullName evidence="2">Uncharacterized protein</fullName>
    </submittedName>
</protein>
<name>A0A8S9YW61_9TREM</name>
<reference evidence="2" key="1">
    <citation type="submission" date="2019-07" db="EMBL/GenBank/DDBJ databases">
        <title>Annotation for the trematode Paragonimus miyazaki's.</title>
        <authorList>
            <person name="Choi Y.-J."/>
        </authorList>
    </citation>
    <scope>NUCLEOTIDE SEQUENCE</scope>
    <source>
        <strain evidence="2">Japan</strain>
    </source>
</reference>
<gene>
    <name evidence="2" type="ORF">EG68_07778</name>
</gene>
<comment type="caution">
    <text evidence="2">The sequence shown here is derived from an EMBL/GenBank/DDBJ whole genome shotgun (WGS) entry which is preliminary data.</text>
</comment>
<dbReference type="AlphaFoldDB" id="A0A8S9YW61"/>
<keyword evidence="3" id="KW-1185">Reference proteome</keyword>
<organism evidence="2 3">
    <name type="scientific">Paragonimus skrjabini miyazakii</name>
    <dbReference type="NCBI Taxonomy" id="59628"/>
    <lineage>
        <taxon>Eukaryota</taxon>
        <taxon>Metazoa</taxon>
        <taxon>Spiralia</taxon>
        <taxon>Lophotrochozoa</taxon>
        <taxon>Platyhelminthes</taxon>
        <taxon>Trematoda</taxon>
        <taxon>Digenea</taxon>
        <taxon>Plagiorchiida</taxon>
        <taxon>Troglotremata</taxon>
        <taxon>Troglotrematidae</taxon>
        <taxon>Paragonimus</taxon>
    </lineage>
</organism>
<evidence type="ECO:0000313" key="2">
    <source>
        <dbReference type="EMBL" id="KAF7255147.1"/>
    </source>
</evidence>
<feature type="transmembrane region" description="Helical" evidence="1">
    <location>
        <begin position="58"/>
        <end position="82"/>
    </location>
</feature>
<sequence length="227" mass="25930">MPFKPLEEGYLFIYRNSSMRYKFRPVHMAFWRERFLKLAEPVPPSSPLYYFHMFHSQLATFILGSLILLILVILVIFIVLNCRRPEPDEFRHDVRLAVPGAAPESAFQTAFKDAFASRISPASDPLEPPPFCDQLPMRMKYNRGAMEMDEPTSSDVTTRLLSSDPYGSIVSHPPPPNIPSVSVSRVTVHPKRMIPRHRDMRSDAVLQSRLVDHTSVLDSRGGFTMDL</sequence>
<keyword evidence="1" id="KW-0472">Membrane</keyword>
<accession>A0A8S9YW61</accession>
<evidence type="ECO:0000256" key="1">
    <source>
        <dbReference type="SAM" id="Phobius"/>
    </source>
</evidence>
<dbReference type="EMBL" id="JTDE01004263">
    <property type="protein sequence ID" value="KAF7255147.1"/>
    <property type="molecule type" value="Genomic_DNA"/>
</dbReference>
<keyword evidence="1" id="KW-1133">Transmembrane helix</keyword>